<dbReference type="Proteomes" id="UP000006727">
    <property type="component" value="Chromosome 27"/>
</dbReference>
<dbReference type="AlphaFoldDB" id="A0A2K1IAQ1"/>
<evidence type="ECO:0000313" key="2">
    <source>
        <dbReference type="EnsemblPlants" id="PAC:32951859.CDS.1"/>
    </source>
</evidence>
<reference evidence="1 3" key="1">
    <citation type="journal article" date="2008" name="Science">
        <title>The Physcomitrella genome reveals evolutionary insights into the conquest of land by plants.</title>
        <authorList>
            <person name="Rensing S."/>
            <person name="Lang D."/>
            <person name="Zimmer A."/>
            <person name="Terry A."/>
            <person name="Salamov A."/>
            <person name="Shapiro H."/>
            <person name="Nishiyama T."/>
            <person name="Perroud P.-F."/>
            <person name="Lindquist E."/>
            <person name="Kamisugi Y."/>
            <person name="Tanahashi T."/>
            <person name="Sakakibara K."/>
            <person name="Fujita T."/>
            <person name="Oishi K."/>
            <person name="Shin-I T."/>
            <person name="Kuroki Y."/>
            <person name="Toyoda A."/>
            <person name="Suzuki Y."/>
            <person name="Hashimoto A."/>
            <person name="Yamaguchi K."/>
            <person name="Sugano A."/>
            <person name="Kohara Y."/>
            <person name="Fujiyama A."/>
            <person name="Anterola A."/>
            <person name="Aoki S."/>
            <person name="Ashton N."/>
            <person name="Barbazuk W.B."/>
            <person name="Barker E."/>
            <person name="Bennetzen J."/>
            <person name="Bezanilla M."/>
            <person name="Blankenship R."/>
            <person name="Cho S.H."/>
            <person name="Dutcher S."/>
            <person name="Estelle M."/>
            <person name="Fawcett J.A."/>
            <person name="Gundlach H."/>
            <person name="Hanada K."/>
            <person name="Heyl A."/>
            <person name="Hicks K.A."/>
            <person name="Hugh J."/>
            <person name="Lohr M."/>
            <person name="Mayer K."/>
            <person name="Melkozernov A."/>
            <person name="Murata T."/>
            <person name="Nelson D."/>
            <person name="Pils B."/>
            <person name="Prigge M."/>
            <person name="Reiss B."/>
            <person name="Renner T."/>
            <person name="Rombauts S."/>
            <person name="Rushton P."/>
            <person name="Sanderfoot A."/>
            <person name="Schween G."/>
            <person name="Shiu S.-H."/>
            <person name="Stueber K."/>
            <person name="Theodoulou F.L."/>
            <person name="Tu H."/>
            <person name="Van de Peer Y."/>
            <person name="Verrier P.J."/>
            <person name="Waters E."/>
            <person name="Wood A."/>
            <person name="Yang L."/>
            <person name="Cove D."/>
            <person name="Cuming A."/>
            <person name="Hasebe M."/>
            <person name="Lucas S."/>
            <person name="Mishler D.B."/>
            <person name="Reski R."/>
            <person name="Grigoriev I."/>
            <person name="Quatrano R.S."/>
            <person name="Boore J.L."/>
        </authorList>
    </citation>
    <scope>NUCLEOTIDE SEQUENCE [LARGE SCALE GENOMIC DNA]</scope>
    <source>
        <strain evidence="2 3">cv. Gransden 2004</strain>
    </source>
</reference>
<dbReference type="EnsemblPlants" id="Pp3c27_4850V3.2">
    <property type="protein sequence ID" value="PAC:32951860.CDS.1"/>
    <property type="gene ID" value="Pp3c27_4850"/>
</dbReference>
<accession>A0A2K1IAQ1</accession>
<proteinExistence type="predicted"/>
<name>A0A2K1IAQ1_PHYPA</name>
<dbReference type="InParanoid" id="A0A2K1IAQ1"/>
<dbReference type="Gramene" id="Pp3c27_4850V3.2">
    <property type="protein sequence ID" value="PAC:32951860.CDS.1"/>
    <property type="gene ID" value="Pp3c27_4850"/>
</dbReference>
<evidence type="ECO:0000313" key="1">
    <source>
        <dbReference type="EMBL" id="PNR26362.1"/>
    </source>
</evidence>
<keyword evidence="3" id="KW-1185">Reference proteome</keyword>
<reference evidence="1 3" key="2">
    <citation type="journal article" date="2018" name="Plant J.">
        <title>The Physcomitrella patens chromosome-scale assembly reveals moss genome structure and evolution.</title>
        <authorList>
            <person name="Lang D."/>
            <person name="Ullrich K.K."/>
            <person name="Murat F."/>
            <person name="Fuchs J."/>
            <person name="Jenkins J."/>
            <person name="Haas F.B."/>
            <person name="Piednoel M."/>
            <person name="Gundlach H."/>
            <person name="Van Bel M."/>
            <person name="Meyberg R."/>
            <person name="Vives C."/>
            <person name="Morata J."/>
            <person name="Symeonidi A."/>
            <person name="Hiss M."/>
            <person name="Muchero W."/>
            <person name="Kamisugi Y."/>
            <person name="Saleh O."/>
            <person name="Blanc G."/>
            <person name="Decker E.L."/>
            <person name="van Gessel N."/>
            <person name="Grimwood J."/>
            <person name="Hayes R.D."/>
            <person name="Graham S.W."/>
            <person name="Gunter L.E."/>
            <person name="McDaniel S.F."/>
            <person name="Hoernstein S.N.W."/>
            <person name="Larsson A."/>
            <person name="Li F.W."/>
            <person name="Perroud P.F."/>
            <person name="Phillips J."/>
            <person name="Ranjan P."/>
            <person name="Rokshar D.S."/>
            <person name="Rothfels C.J."/>
            <person name="Schneider L."/>
            <person name="Shu S."/>
            <person name="Stevenson D.W."/>
            <person name="Thummler F."/>
            <person name="Tillich M."/>
            <person name="Villarreal Aguilar J.C."/>
            <person name="Widiez T."/>
            <person name="Wong G.K."/>
            <person name="Wymore A."/>
            <person name="Zhang Y."/>
            <person name="Zimmer A.D."/>
            <person name="Quatrano R.S."/>
            <person name="Mayer K.F.X."/>
            <person name="Goodstein D."/>
            <person name="Casacuberta J.M."/>
            <person name="Vandepoele K."/>
            <person name="Reski R."/>
            <person name="Cuming A.C."/>
            <person name="Tuskan G.A."/>
            <person name="Maumus F."/>
            <person name="Salse J."/>
            <person name="Schmutz J."/>
            <person name="Rensing S.A."/>
        </authorList>
    </citation>
    <scope>NUCLEOTIDE SEQUENCE [LARGE SCALE GENOMIC DNA]</scope>
    <source>
        <strain evidence="2 3">cv. Gransden 2004</strain>
    </source>
</reference>
<dbReference type="EnsemblPlants" id="Pp3c27_4850V3.1">
    <property type="protein sequence ID" value="PAC:32951859.CDS.1"/>
    <property type="gene ID" value="Pp3c27_4850"/>
</dbReference>
<protein>
    <submittedName>
        <fullName evidence="1 2">Uncharacterized protein</fullName>
    </submittedName>
</protein>
<evidence type="ECO:0000313" key="3">
    <source>
        <dbReference type="Proteomes" id="UP000006727"/>
    </source>
</evidence>
<reference evidence="2" key="3">
    <citation type="submission" date="2020-12" db="UniProtKB">
        <authorList>
            <consortium name="EnsemblPlants"/>
        </authorList>
    </citation>
    <scope>IDENTIFICATION</scope>
</reference>
<dbReference type="Gramene" id="Pp3c27_4850V3.1">
    <property type="protein sequence ID" value="PAC:32951859.CDS.1"/>
    <property type="gene ID" value="Pp3c27_4850"/>
</dbReference>
<organism evidence="1">
    <name type="scientific">Physcomitrium patens</name>
    <name type="common">Spreading-leaved earth moss</name>
    <name type="synonym">Physcomitrella patens</name>
    <dbReference type="NCBI Taxonomy" id="3218"/>
    <lineage>
        <taxon>Eukaryota</taxon>
        <taxon>Viridiplantae</taxon>
        <taxon>Streptophyta</taxon>
        <taxon>Embryophyta</taxon>
        <taxon>Bryophyta</taxon>
        <taxon>Bryophytina</taxon>
        <taxon>Bryopsida</taxon>
        <taxon>Funariidae</taxon>
        <taxon>Funariales</taxon>
        <taxon>Funariaceae</taxon>
        <taxon>Physcomitrium</taxon>
    </lineage>
</organism>
<gene>
    <name evidence="1" type="ORF">PHYPA_030937</name>
</gene>
<sequence length="92" mass="10363">MDVTKAASLGITEHQPKGLQEVSLGFLTYSTSFGRRQGTQLRCWGDLDEELRVKEREHPLRYHALKDKKKLCGVADAEVTVGIKAWNTEFGD</sequence>
<dbReference type="EMBL" id="ABEU02000027">
    <property type="protein sequence ID" value="PNR26362.1"/>
    <property type="molecule type" value="Genomic_DNA"/>
</dbReference>